<dbReference type="PANTHER" id="PTHR10527">
    <property type="entry name" value="IMPORTIN BETA"/>
    <property type="match status" value="1"/>
</dbReference>
<proteinExistence type="predicted"/>
<feature type="repeat" description="HEAT" evidence="6">
    <location>
        <begin position="41"/>
        <end position="79"/>
    </location>
</feature>
<dbReference type="Gene3D" id="1.25.10.10">
    <property type="entry name" value="Leucine-rich Repeat Variant"/>
    <property type="match status" value="1"/>
</dbReference>
<dbReference type="GO" id="GO:0005737">
    <property type="term" value="C:cytoplasm"/>
    <property type="evidence" value="ECO:0007669"/>
    <property type="project" value="UniProtKB-SubCell"/>
</dbReference>
<accession>M5BX71</accession>
<keyword evidence="4" id="KW-0677">Repeat</keyword>
<evidence type="ECO:0000256" key="1">
    <source>
        <dbReference type="ARBA" id="ARBA00004496"/>
    </source>
</evidence>
<reference evidence="7 8" key="1">
    <citation type="journal article" date="2013" name="J. Biotechnol.">
        <title>Establishment and interpretation of the genome sequence of the phytopathogenic fungus Rhizoctonia solani AG1-IB isolate 7/3/14.</title>
        <authorList>
            <person name="Wibberg D.W."/>
            <person name="Jelonek L.J."/>
            <person name="Rupp O.R."/>
            <person name="Hennig M.H."/>
            <person name="Eikmeyer F.E."/>
            <person name="Goesmann A.G."/>
            <person name="Hartmann A.H."/>
            <person name="Borriss R.B."/>
            <person name="Grosch R.G."/>
            <person name="Puehler A.P."/>
            <person name="Schlueter A.S."/>
        </authorList>
    </citation>
    <scope>NUCLEOTIDE SEQUENCE [LARGE SCALE GENOMIC DNA]</scope>
    <source>
        <strain evidence="8">AG1-IB / isolate 7/3/14</strain>
    </source>
</reference>
<comment type="subcellular location">
    <subcellularLocation>
        <location evidence="1">Cytoplasm</location>
    </subcellularLocation>
</comment>
<dbReference type="InterPro" id="IPR016024">
    <property type="entry name" value="ARM-type_fold"/>
</dbReference>
<keyword evidence="5" id="KW-0653">Protein transport</keyword>
<dbReference type="AlphaFoldDB" id="M5BX71"/>
<dbReference type="Pfam" id="PF13513">
    <property type="entry name" value="HEAT_EZ"/>
    <property type="match status" value="1"/>
</dbReference>
<keyword evidence="3" id="KW-0963">Cytoplasm</keyword>
<name>M5BX71_THACB</name>
<dbReference type="PROSITE" id="PS50077">
    <property type="entry name" value="HEAT_REPEAT"/>
    <property type="match status" value="1"/>
</dbReference>
<evidence type="ECO:0000256" key="2">
    <source>
        <dbReference type="ARBA" id="ARBA00022448"/>
    </source>
</evidence>
<evidence type="ECO:0000256" key="6">
    <source>
        <dbReference type="PROSITE-ProRule" id="PRU00103"/>
    </source>
</evidence>
<organism evidence="7 8">
    <name type="scientific">Thanatephorus cucumeris (strain AG1-IB / isolate 7/3/14)</name>
    <name type="common">Lettuce bottom rot fungus</name>
    <name type="synonym">Rhizoctonia solani</name>
    <dbReference type="NCBI Taxonomy" id="1108050"/>
    <lineage>
        <taxon>Eukaryota</taxon>
        <taxon>Fungi</taxon>
        <taxon>Dikarya</taxon>
        <taxon>Basidiomycota</taxon>
        <taxon>Agaricomycotina</taxon>
        <taxon>Agaricomycetes</taxon>
        <taxon>Cantharellales</taxon>
        <taxon>Ceratobasidiaceae</taxon>
        <taxon>Rhizoctonia</taxon>
        <taxon>Rhizoctonia solani AG-1</taxon>
    </lineage>
</organism>
<protein>
    <submittedName>
        <fullName evidence="7">Rhizoctonia solani AG1-IB WGS project CAOJ00000000 data, isolate 7/3/14, contig 12774</fullName>
    </submittedName>
</protein>
<dbReference type="InterPro" id="IPR040122">
    <property type="entry name" value="Importin_beta"/>
</dbReference>
<dbReference type="GO" id="GO:0006606">
    <property type="term" value="P:protein import into nucleus"/>
    <property type="evidence" value="ECO:0007669"/>
    <property type="project" value="InterPro"/>
</dbReference>
<dbReference type="SUPFAM" id="SSF48371">
    <property type="entry name" value="ARM repeat"/>
    <property type="match status" value="1"/>
</dbReference>
<evidence type="ECO:0000256" key="5">
    <source>
        <dbReference type="ARBA" id="ARBA00022927"/>
    </source>
</evidence>
<evidence type="ECO:0000313" key="8">
    <source>
        <dbReference type="Proteomes" id="UP000012065"/>
    </source>
</evidence>
<dbReference type="Proteomes" id="UP000012065">
    <property type="component" value="Unassembled WGS sequence"/>
</dbReference>
<sequence>MPHLRDRLWSQDWIQRESGILALGAMAEGCIEAIEPYLAELIPFLINTLNDSKPLVRSITCWTLGRYASWCTSNPSEEHRNKYFVPAMEGLLRMVLDNNKRVQEAGCSAFATLEEDAGPALEPYLDPILRNLVFAFQKYQAKNLLILYDAIGTLADAVGSSLNRKEVLDVLMPPLVERWGRLSNDDEDLIPLLECLSSVTVACGSGFLPYAEPVFRRCVEIVHGSLLQYQAFQQQPDTRAEPDKVCPNRMCCLKDG</sequence>
<evidence type="ECO:0000256" key="3">
    <source>
        <dbReference type="ARBA" id="ARBA00022490"/>
    </source>
</evidence>
<evidence type="ECO:0000313" key="7">
    <source>
        <dbReference type="EMBL" id="CCO31761.1"/>
    </source>
</evidence>
<gene>
    <name evidence="7" type="ORF">BN14_05811</name>
</gene>
<evidence type="ECO:0000256" key="4">
    <source>
        <dbReference type="ARBA" id="ARBA00022737"/>
    </source>
</evidence>
<dbReference type="InterPro" id="IPR011989">
    <property type="entry name" value="ARM-like"/>
</dbReference>
<comment type="caution">
    <text evidence="7">The sequence shown here is derived from an EMBL/GenBank/DDBJ whole genome shotgun (WGS) entry which is preliminary data.</text>
</comment>
<dbReference type="HOGENOM" id="CLU_1086587_0_0_1"/>
<keyword evidence="2" id="KW-0813">Transport</keyword>
<dbReference type="EMBL" id="CAOJ01008743">
    <property type="protein sequence ID" value="CCO31761.1"/>
    <property type="molecule type" value="Genomic_DNA"/>
</dbReference>
<dbReference type="InterPro" id="IPR021133">
    <property type="entry name" value="HEAT_type_2"/>
</dbReference>